<sequence>MEGSLSELDLCTLLQLIEQGQRTGELWIQTLSDRSWLICFDNGRIIYATSLPQGWGRLRDHLYRSLHSPLPSLPTLASEQEALPEYVGLWSLLTQRYFTLTQVRSILRLMVQETLFELLSLPQAWFRFVSAPALAPQFVSLEVRELLAQGMAQLRQWKSFYPYIRSPQQELVITAADELQNALPTTVFSCLERWSREHISLRRLARLLGQNLATIAQVLYPYIQQGWLKLQSGDPTPAAIDSLPPHILWVADPAEVTDGSIPEGTLRKSGYRVTAIPHPLQALAAGLQLHPDLILAHTALSPLDGYELCSLLRHSWPCRRTPILLLSPQLGWLEQVKARQAGASAILSTPLLPDELITLIDQFLVPPSPFVPHGLAAATIVLPSVPSLSVLPV</sequence>
<dbReference type="AlphaFoldDB" id="B8HTI6"/>
<dbReference type="HOGENOM" id="CLU_031371_1_0_3"/>
<dbReference type="eggNOG" id="COG0745">
    <property type="taxonomic scope" value="Bacteria"/>
</dbReference>
<evidence type="ECO:0000313" key="4">
    <source>
        <dbReference type="EMBL" id="ACL46067.1"/>
    </source>
</evidence>
<dbReference type="PROSITE" id="PS50110">
    <property type="entry name" value="RESPONSE_REGULATORY"/>
    <property type="match status" value="1"/>
</dbReference>
<comment type="caution">
    <text evidence="2">Lacks conserved residue(s) required for the propagation of feature annotation.</text>
</comment>
<dbReference type="InterPro" id="IPR011006">
    <property type="entry name" value="CheY-like_superfamily"/>
</dbReference>
<organism evidence="4">
    <name type="scientific">Cyanothece sp. (strain PCC 7425 / ATCC 29141)</name>
    <dbReference type="NCBI Taxonomy" id="395961"/>
    <lineage>
        <taxon>Bacteria</taxon>
        <taxon>Bacillati</taxon>
        <taxon>Cyanobacteriota</taxon>
        <taxon>Cyanophyceae</taxon>
        <taxon>Gomontiellales</taxon>
        <taxon>Cyanothecaceae</taxon>
        <taxon>Cyanothece</taxon>
    </lineage>
</organism>
<evidence type="ECO:0000256" key="2">
    <source>
        <dbReference type="PROSITE-ProRule" id="PRU00169"/>
    </source>
</evidence>
<dbReference type="PANTHER" id="PTHR44591:SF23">
    <property type="entry name" value="CHEY SUBFAMILY"/>
    <property type="match status" value="1"/>
</dbReference>
<dbReference type="KEGG" id="cyn:Cyan7425_3748"/>
<dbReference type="Pfam" id="PF14332">
    <property type="entry name" value="DUF4388"/>
    <property type="match status" value="1"/>
</dbReference>
<dbReference type="InterPro" id="IPR024186">
    <property type="entry name" value="Sig_transdc_resp-reg_PatA"/>
</dbReference>
<gene>
    <name evidence="4" type="ordered locus">Cyan7425_3748</name>
</gene>
<dbReference type="Gene3D" id="3.40.50.2300">
    <property type="match status" value="1"/>
</dbReference>
<feature type="domain" description="Response regulatory" evidence="3">
    <location>
        <begin position="247"/>
        <end position="364"/>
    </location>
</feature>
<dbReference type="GO" id="GO:0000160">
    <property type="term" value="P:phosphorelay signal transduction system"/>
    <property type="evidence" value="ECO:0007669"/>
    <property type="project" value="InterPro"/>
</dbReference>
<evidence type="ECO:0000259" key="3">
    <source>
        <dbReference type="PROSITE" id="PS50110"/>
    </source>
</evidence>
<dbReference type="Pfam" id="PF00072">
    <property type="entry name" value="Response_reg"/>
    <property type="match status" value="1"/>
</dbReference>
<dbReference type="OrthoDB" id="525404at2"/>
<reference evidence="4" key="1">
    <citation type="submission" date="2009-01" db="EMBL/GenBank/DDBJ databases">
        <title>Complete sequence of chromosome Cyanothece sp. PCC 7425.</title>
        <authorList>
            <consortium name="US DOE Joint Genome Institute"/>
            <person name="Lucas S."/>
            <person name="Copeland A."/>
            <person name="Lapidus A."/>
            <person name="Glavina del Rio T."/>
            <person name="Dalin E."/>
            <person name="Tice H."/>
            <person name="Bruce D."/>
            <person name="Goodwin L."/>
            <person name="Pitluck S."/>
            <person name="Sims D."/>
            <person name="Meineke L."/>
            <person name="Brettin T."/>
            <person name="Detter J.C."/>
            <person name="Han C."/>
            <person name="Larimer F."/>
            <person name="Land M."/>
            <person name="Hauser L."/>
            <person name="Kyrpides N."/>
            <person name="Ovchinnikova G."/>
            <person name="Liberton M."/>
            <person name="Stoeckel J."/>
            <person name="Banerjee A."/>
            <person name="Singh A."/>
            <person name="Page L."/>
            <person name="Sato H."/>
            <person name="Zhao L."/>
            <person name="Sherman L."/>
            <person name="Pakrasi H."/>
            <person name="Richardson P."/>
        </authorList>
    </citation>
    <scope>NUCLEOTIDE SEQUENCE</scope>
    <source>
        <strain evidence="4">PCC 7425</strain>
    </source>
</reference>
<dbReference type="SUPFAM" id="SSF52172">
    <property type="entry name" value="CheY-like"/>
    <property type="match status" value="1"/>
</dbReference>
<protein>
    <submittedName>
        <fullName evidence="4">Response regulator receiver protein</fullName>
    </submittedName>
</protein>
<accession>B8HTI6</accession>
<dbReference type="InterPro" id="IPR025497">
    <property type="entry name" value="PatA-like_N"/>
</dbReference>
<dbReference type="EMBL" id="CP001344">
    <property type="protein sequence ID" value="ACL46067.1"/>
    <property type="molecule type" value="Genomic_DNA"/>
</dbReference>
<dbReference type="SMART" id="SM00448">
    <property type="entry name" value="REC"/>
    <property type="match status" value="1"/>
</dbReference>
<keyword evidence="1" id="KW-0597">Phosphoprotein</keyword>
<dbReference type="PANTHER" id="PTHR44591">
    <property type="entry name" value="STRESS RESPONSE REGULATOR PROTEIN 1"/>
    <property type="match status" value="1"/>
</dbReference>
<evidence type="ECO:0000256" key="1">
    <source>
        <dbReference type="ARBA" id="ARBA00022553"/>
    </source>
</evidence>
<name>B8HTI6_CYAP4</name>
<dbReference type="PIRSF" id="PIRSF005897">
    <property type="entry name" value="RR_PatA"/>
    <property type="match status" value="1"/>
</dbReference>
<dbReference type="STRING" id="395961.Cyan7425_3748"/>
<dbReference type="InterPro" id="IPR050595">
    <property type="entry name" value="Bact_response_regulator"/>
</dbReference>
<dbReference type="InterPro" id="IPR001789">
    <property type="entry name" value="Sig_transdc_resp-reg_receiver"/>
</dbReference>
<proteinExistence type="predicted"/>